<name>A0A5P9NJY7_9GAMM</name>
<dbReference type="RefSeq" id="WP_152662157.1">
    <property type="nucleotide sequence ID" value="NZ_CP036422.1"/>
</dbReference>
<dbReference type="PANTHER" id="PTHR43798:SF14">
    <property type="entry name" value="SERINE HYDROLASE-LIKE PROTEIN DDB_G0286239"/>
    <property type="match status" value="1"/>
</dbReference>
<evidence type="ECO:0000313" key="5">
    <source>
        <dbReference type="Proteomes" id="UP000326287"/>
    </source>
</evidence>
<dbReference type="InterPro" id="IPR050266">
    <property type="entry name" value="AB_hydrolase_sf"/>
</dbReference>
<organism evidence="4 5">
    <name type="scientific">Halioglobus maricola</name>
    <dbReference type="NCBI Taxonomy" id="2601894"/>
    <lineage>
        <taxon>Bacteria</taxon>
        <taxon>Pseudomonadati</taxon>
        <taxon>Pseudomonadota</taxon>
        <taxon>Gammaproteobacteria</taxon>
        <taxon>Cellvibrionales</taxon>
        <taxon>Halieaceae</taxon>
        <taxon>Halioglobus</taxon>
    </lineage>
</organism>
<dbReference type="OrthoDB" id="149912at2"/>
<accession>A0A5P9NJY7</accession>
<dbReference type="KEGG" id="halc:EY643_10470"/>
<dbReference type="SUPFAM" id="SSF53474">
    <property type="entry name" value="alpha/beta-Hydrolases"/>
    <property type="match status" value="1"/>
</dbReference>
<dbReference type="Proteomes" id="UP000326287">
    <property type="component" value="Chromosome"/>
</dbReference>
<dbReference type="InterPro" id="IPR029058">
    <property type="entry name" value="AB_hydrolase_fold"/>
</dbReference>
<evidence type="ECO:0000256" key="1">
    <source>
        <dbReference type="ARBA" id="ARBA00008645"/>
    </source>
</evidence>
<keyword evidence="2 4" id="KW-0378">Hydrolase</keyword>
<evidence type="ECO:0000259" key="3">
    <source>
        <dbReference type="Pfam" id="PF00561"/>
    </source>
</evidence>
<gene>
    <name evidence="4" type="ORF">EY643_10470</name>
</gene>
<evidence type="ECO:0000256" key="2">
    <source>
        <dbReference type="ARBA" id="ARBA00022801"/>
    </source>
</evidence>
<reference evidence="4 5" key="1">
    <citation type="submission" date="2019-02" db="EMBL/GenBank/DDBJ databases">
        <authorList>
            <person name="Li S.-H."/>
        </authorList>
    </citation>
    <scope>NUCLEOTIDE SEQUENCE [LARGE SCALE GENOMIC DNA]</scope>
    <source>
        <strain evidence="4 5">IMCC14385</strain>
    </source>
</reference>
<proteinExistence type="inferred from homology"/>
<dbReference type="Pfam" id="PF00561">
    <property type="entry name" value="Abhydrolase_1"/>
    <property type="match status" value="1"/>
</dbReference>
<dbReference type="InterPro" id="IPR000073">
    <property type="entry name" value="AB_hydrolase_1"/>
</dbReference>
<evidence type="ECO:0000313" key="4">
    <source>
        <dbReference type="EMBL" id="QFU76052.1"/>
    </source>
</evidence>
<protein>
    <submittedName>
        <fullName evidence="4">Alpha/beta hydrolase</fullName>
    </submittedName>
</protein>
<dbReference type="PANTHER" id="PTHR43798">
    <property type="entry name" value="MONOACYLGLYCEROL LIPASE"/>
    <property type="match status" value="1"/>
</dbReference>
<comment type="similarity">
    <text evidence="1">Belongs to the AB hydrolase superfamily.</text>
</comment>
<dbReference type="GO" id="GO:0016787">
    <property type="term" value="F:hydrolase activity"/>
    <property type="evidence" value="ECO:0007669"/>
    <property type="project" value="UniProtKB-KW"/>
</dbReference>
<dbReference type="EMBL" id="CP036422">
    <property type="protein sequence ID" value="QFU76052.1"/>
    <property type="molecule type" value="Genomic_DNA"/>
</dbReference>
<sequence length="289" mass="32045">MKFEELGWKLHGLHYAGMAWGDPDKPPVLALHGWLDNAASFQRVAETLAETCYVVAPDLSGHGKSDWRSPDATYHIYDDLPQLNALVAAMGWETFSLIGHSRGAAISAMYAATFPEQVGALVLLDGAIPMPLDETEFAAQMRRFIDEKKRLQDRKLRVYPDRAAAVTAREEQGLERAAAELIASRNLYACEGGYRWQTDPRLRGASAIKLTWNHLEAVLGALSMPALLLVAEQGMIGKNQHHLDKVAQIIPDVTLETFPGSHHFHMEAAAPDLSRRINTFISRESSQHV</sequence>
<dbReference type="GO" id="GO:0016020">
    <property type="term" value="C:membrane"/>
    <property type="evidence" value="ECO:0007669"/>
    <property type="project" value="TreeGrafter"/>
</dbReference>
<dbReference type="Gene3D" id="3.40.50.1820">
    <property type="entry name" value="alpha/beta hydrolase"/>
    <property type="match status" value="1"/>
</dbReference>
<feature type="domain" description="AB hydrolase-1" evidence="3">
    <location>
        <begin position="26"/>
        <end position="264"/>
    </location>
</feature>
<dbReference type="PRINTS" id="PR00111">
    <property type="entry name" value="ABHYDROLASE"/>
</dbReference>
<keyword evidence="5" id="KW-1185">Reference proteome</keyword>
<dbReference type="AlphaFoldDB" id="A0A5P9NJY7"/>